<dbReference type="EMBL" id="CP082781">
    <property type="protein sequence ID" value="UGS27147.1"/>
    <property type="molecule type" value="Genomic_DNA"/>
</dbReference>
<organism evidence="3 4">
    <name type="scientific">Microbacterium resistens</name>
    <dbReference type="NCBI Taxonomy" id="156977"/>
    <lineage>
        <taxon>Bacteria</taxon>
        <taxon>Bacillati</taxon>
        <taxon>Actinomycetota</taxon>
        <taxon>Actinomycetes</taxon>
        <taxon>Micrococcales</taxon>
        <taxon>Microbacteriaceae</taxon>
        <taxon>Microbacterium</taxon>
    </lineage>
</organism>
<keyword evidence="1" id="KW-0472">Membrane</keyword>
<accession>A0ABY3RTL9</accession>
<feature type="transmembrane region" description="Helical" evidence="1">
    <location>
        <begin position="78"/>
        <end position="106"/>
    </location>
</feature>
<sequence>MRRDDTRPTRGIEARRTVAGGSALVVLILVLMAFAALQGRPVFGQLLFEGAGAVTPSPPPSIDAGTAPPDVRDQDPAALAWLGVVLGILVAIALAALLISGLVVLLRRLWRDRPLRVRAGVQLQDAMPAPDASDPAADAPVVRAGIAGALDAITAIGRPHDAIVAAWVGLEQTAARAGQSRGASETAGELAVRILSRHRASAAEVTALLRLYEDVRFGGATASERDRAEAARLLRRIEEAWR</sequence>
<keyword evidence="4" id="KW-1185">Reference proteome</keyword>
<protein>
    <submittedName>
        <fullName evidence="3">DUF4129 domain-containing protein</fullName>
    </submittedName>
</protein>
<dbReference type="Proteomes" id="UP001199642">
    <property type="component" value="Chromosome"/>
</dbReference>
<evidence type="ECO:0000313" key="3">
    <source>
        <dbReference type="EMBL" id="UGS27147.1"/>
    </source>
</evidence>
<keyword evidence="1" id="KW-1133">Transmembrane helix</keyword>
<reference evidence="3 4" key="1">
    <citation type="submission" date="2023-01" db="EMBL/GenBank/DDBJ databases">
        <title>Characterization of estradiol degrading bacteria Microbacterium sp. MZT7 and reveal degrading genes through genome analysis.</title>
        <authorList>
            <person name="Hao P."/>
            <person name="Gao Y."/>
        </authorList>
    </citation>
    <scope>NUCLEOTIDE SEQUENCE [LARGE SCALE GENOMIC DNA]</scope>
    <source>
        <strain evidence="3 4">MZT7</strain>
    </source>
</reference>
<evidence type="ECO:0000313" key="4">
    <source>
        <dbReference type="Proteomes" id="UP001199642"/>
    </source>
</evidence>
<feature type="transmembrane region" description="Helical" evidence="1">
    <location>
        <begin position="21"/>
        <end position="39"/>
    </location>
</feature>
<evidence type="ECO:0000259" key="2">
    <source>
        <dbReference type="Pfam" id="PF13559"/>
    </source>
</evidence>
<name>A0ABY3RTL9_9MICO</name>
<dbReference type="Pfam" id="PF13559">
    <property type="entry name" value="DUF4129"/>
    <property type="match status" value="1"/>
</dbReference>
<proteinExistence type="predicted"/>
<evidence type="ECO:0000256" key="1">
    <source>
        <dbReference type="SAM" id="Phobius"/>
    </source>
</evidence>
<dbReference type="InterPro" id="IPR025403">
    <property type="entry name" value="TgpA-like_C"/>
</dbReference>
<feature type="domain" description="Protein-glutamine gamma-glutamyltransferase-like C-terminal" evidence="2">
    <location>
        <begin position="166"/>
        <end position="235"/>
    </location>
</feature>
<gene>
    <name evidence="3" type="ORF">K8F61_02740</name>
</gene>
<keyword evidence="1" id="KW-0812">Transmembrane</keyword>
<dbReference type="RefSeq" id="WP_231820604.1">
    <property type="nucleotide sequence ID" value="NZ_CP082781.1"/>
</dbReference>